<dbReference type="EC" id="2.6.1.-" evidence="2"/>
<dbReference type="Gene3D" id="3.40.640.10">
    <property type="entry name" value="Type I PLP-dependent aspartate aminotransferase-like (Major domain)"/>
    <property type="match status" value="1"/>
</dbReference>
<evidence type="ECO:0000256" key="1">
    <source>
        <dbReference type="RuleBase" id="RU004508"/>
    </source>
</evidence>
<dbReference type="Gene3D" id="3.90.1150.10">
    <property type="entry name" value="Aspartate Aminotransferase, domain 1"/>
    <property type="match status" value="1"/>
</dbReference>
<dbReference type="PANTHER" id="PTHR30244">
    <property type="entry name" value="TRANSAMINASE"/>
    <property type="match status" value="1"/>
</dbReference>
<dbReference type="Pfam" id="PF01041">
    <property type="entry name" value="DegT_DnrJ_EryC1"/>
    <property type="match status" value="1"/>
</dbReference>
<gene>
    <name evidence="2" type="ORF">P0082_12105</name>
</gene>
<dbReference type="InterPro" id="IPR015421">
    <property type="entry name" value="PyrdxlP-dep_Trfase_major"/>
</dbReference>
<evidence type="ECO:0000313" key="2">
    <source>
        <dbReference type="EMBL" id="WGK69202.1"/>
    </source>
</evidence>
<keyword evidence="3" id="KW-1185">Reference proteome</keyword>
<name>A0ABY8MGV8_9SPIO</name>
<dbReference type="EMBL" id="CP123443">
    <property type="protein sequence ID" value="WGK69202.1"/>
    <property type="molecule type" value="Genomic_DNA"/>
</dbReference>
<protein>
    <submittedName>
        <fullName evidence="2">DegT/DnrJ/EryC1/StrS family aminotransferase</fullName>
        <ecNumber evidence="2">2.6.1.-</ecNumber>
    </submittedName>
</protein>
<comment type="similarity">
    <text evidence="1">Belongs to the DegT/DnrJ/EryC1 family.</text>
</comment>
<dbReference type="SUPFAM" id="SSF53383">
    <property type="entry name" value="PLP-dependent transferases"/>
    <property type="match status" value="1"/>
</dbReference>
<sequence>MSIQPVSKELDSNGPFLQNVVMQFIDLQRQQEQISDSVRRNIAEVLEHGKYINGPEVPLLEKEMEGLLQGEVHAIACGNGTDAIQVACMALGLQPGDEVITTPLSFMATVEVPVLLHLKVVFIEVDPETGNLDPAGLEAAITPRTKLILPVSLYGRCANYTKIVDIAAQHGIPVLEDGAESFGAKHRGRLSCTMTDLATTSFFPAKPLGCYGDGGMVFVRKTAIAGPSDTGALAAGIRRICRHGQRARYRHTEIGVNSRLDTLQAAILLAKLEVLETEHRKKQEIARHYCDALRGKIGLMETQNDDESAHGYFPILVEHRDAMLRALETAQIPYSLHFPCLHTQTAISGKDIDLGYREGDFPIAERIAREVITIPMHAYLTEAETEQVISCILQNS</sequence>
<dbReference type="Proteomes" id="UP001228690">
    <property type="component" value="Chromosome"/>
</dbReference>
<accession>A0ABY8MGV8</accession>
<dbReference type="InterPro" id="IPR015422">
    <property type="entry name" value="PyrdxlP-dep_Trfase_small"/>
</dbReference>
<dbReference type="RefSeq" id="WP_326927390.1">
    <property type="nucleotide sequence ID" value="NZ_CP123443.1"/>
</dbReference>
<dbReference type="PIRSF" id="PIRSF000390">
    <property type="entry name" value="PLP_StrS"/>
    <property type="match status" value="1"/>
</dbReference>
<evidence type="ECO:0000313" key="3">
    <source>
        <dbReference type="Proteomes" id="UP001228690"/>
    </source>
</evidence>
<organism evidence="2 3">
    <name type="scientific">Candidatus Haliotispira prima</name>
    <dbReference type="NCBI Taxonomy" id="3034016"/>
    <lineage>
        <taxon>Bacteria</taxon>
        <taxon>Pseudomonadati</taxon>
        <taxon>Spirochaetota</taxon>
        <taxon>Spirochaetia</taxon>
        <taxon>Spirochaetales</taxon>
        <taxon>Spirochaetaceae</taxon>
        <taxon>Candidatus Haliotispira</taxon>
    </lineage>
</organism>
<dbReference type="GO" id="GO:0008483">
    <property type="term" value="F:transaminase activity"/>
    <property type="evidence" value="ECO:0007669"/>
    <property type="project" value="UniProtKB-KW"/>
</dbReference>
<proteinExistence type="inferred from homology"/>
<dbReference type="InterPro" id="IPR000653">
    <property type="entry name" value="DegT/StrS_aminotransferase"/>
</dbReference>
<dbReference type="CDD" id="cd00616">
    <property type="entry name" value="AHBA_syn"/>
    <property type="match status" value="1"/>
</dbReference>
<keyword evidence="1" id="KW-0663">Pyridoxal phosphate</keyword>
<keyword evidence="2" id="KW-0032">Aminotransferase</keyword>
<dbReference type="InterPro" id="IPR015424">
    <property type="entry name" value="PyrdxlP-dep_Trfase"/>
</dbReference>
<keyword evidence="2" id="KW-0808">Transferase</keyword>
<dbReference type="PANTHER" id="PTHR30244:SF42">
    <property type="entry name" value="UDP-2-ACETAMIDO-2-DEOXY-3-OXO-D-GLUCURONATE AMINOTRANSFERASE"/>
    <property type="match status" value="1"/>
</dbReference>
<reference evidence="2 3" key="1">
    <citation type="submission" date="2023-04" db="EMBL/GenBank/DDBJ databases">
        <title>Spirochaete genome identified in red abalone sample constitutes a novel genus.</title>
        <authorList>
            <person name="Sharma S.P."/>
            <person name="Purcell C.M."/>
            <person name="Hyde J.R."/>
            <person name="Severin A.J."/>
        </authorList>
    </citation>
    <scope>NUCLEOTIDE SEQUENCE [LARGE SCALE GENOMIC DNA]</scope>
    <source>
        <strain evidence="2 3">SP-2023</strain>
    </source>
</reference>